<dbReference type="Proteomes" id="UP001150259">
    <property type="component" value="Unassembled WGS sequence"/>
</dbReference>
<keyword evidence="1" id="KW-0812">Transmembrane</keyword>
<gene>
    <name evidence="2" type="ORF">OO014_01915</name>
</gene>
<evidence type="ECO:0000256" key="1">
    <source>
        <dbReference type="SAM" id="Phobius"/>
    </source>
</evidence>
<evidence type="ECO:0000313" key="3">
    <source>
        <dbReference type="Proteomes" id="UP001150259"/>
    </source>
</evidence>
<dbReference type="RefSeq" id="WP_272460576.1">
    <property type="nucleotide sequence ID" value="NZ_JAPFQL010000004.1"/>
</dbReference>
<dbReference type="EMBL" id="JAPFQL010000004">
    <property type="protein sequence ID" value="MDC5695997.1"/>
    <property type="molecule type" value="Genomic_DNA"/>
</dbReference>
<accession>A0ABT5GCJ0</accession>
<comment type="caution">
    <text evidence="2">The sequence shown here is derived from an EMBL/GenBank/DDBJ whole genome shotgun (WGS) entry which is preliminary data.</text>
</comment>
<name>A0ABT5GCJ0_9MICO</name>
<organism evidence="2 3">
    <name type="scientific">Intrasporangium calvum</name>
    <dbReference type="NCBI Taxonomy" id="53358"/>
    <lineage>
        <taxon>Bacteria</taxon>
        <taxon>Bacillati</taxon>
        <taxon>Actinomycetota</taxon>
        <taxon>Actinomycetes</taxon>
        <taxon>Micrococcales</taxon>
        <taxon>Intrasporangiaceae</taxon>
        <taxon>Intrasporangium</taxon>
    </lineage>
</organism>
<protein>
    <submittedName>
        <fullName evidence="2">Uncharacterized protein</fullName>
    </submittedName>
</protein>
<keyword evidence="1" id="KW-1133">Transmembrane helix</keyword>
<evidence type="ECO:0000313" key="2">
    <source>
        <dbReference type="EMBL" id="MDC5695997.1"/>
    </source>
</evidence>
<feature type="transmembrane region" description="Helical" evidence="1">
    <location>
        <begin position="38"/>
        <end position="55"/>
    </location>
</feature>
<keyword evidence="1" id="KW-0472">Membrane</keyword>
<sequence length="83" mass="8260">MLGSAGALAALGMTALWLTVVPDKAEATDGLQSLAIRYGHPVSWGALAALGLLVATDAPRPLRSAAGAVSLGSYVAFLAALVL</sequence>
<keyword evidence="3" id="KW-1185">Reference proteome</keyword>
<reference evidence="2 3" key="1">
    <citation type="submission" date="2022-11" db="EMBL/GenBank/DDBJ databases">
        <title>Anaerobic phenanthrene biodegradation by a DNRA strain PheN6.</title>
        <authorList>
            <person name="Zhang Z."/>
        </authorList>
    </citation>
    <scope>NUCLEOTIDE SEQUENCE [LARGE SCALE GENOMIC DNA]</scope>
    <source>
        <strain evidence="2 3">PheN6</strain>
    </source>
</reference>
<proteinExistence type="predicted"/>
<feature type="transmembrane region" description="Helical" evidence="1">
    <location>
        <begin position="62"/>
        <end position="82"/>
    </location>
</feature>